<gene>
    <name evidence="1" type="ORF">ALC60_08954</name>
</gene>
<sequence length="142" mass="16974">MVLNFQNIEFPITLKDITKFERLNDVCLHYFHSSERLQLHMVNCRRINDCAIRLPSDDDKKERVPFVVYADLECILEKTDSDQEASTRTYQHHKVFNIGYYVHCSYDNSQSKYRFRLDPDCVSWFVEKLRSLAHCVKKNFSN</sequence>
<reference evidence="1 2" key="1">
    <citation type="submission" date="2015-09" db="EMBL/GenBank/DDBJ databases">
        <title>Trachymyrmex zeteki WGS genome.</title>
        <authorList>
            <person name="Nygaard S."/>
            <person name="Hu H."/>
            <person name="Boomsma J."/>
            <person name="Zhang G."/>
        </authorList>
    </citation>
    <scope>NUCLEOTIDE SEQUENCE [LARGE SCALE GENOMIC DNA]</scope>
    <source>
        <strain evidence="1">Tzet28-1</strain>
        <tissue evidence="1">Whole body</tissue>
    </source>
</reference>
<evidence type="ECO:0000313" key="1">
    <source>
        <dbReference type="EMBL" id="KYQ51936.1"/>
    </source>
</evidence>
<proteinExistence type="predicted"/>
<dbReference type="AlphaFoldDB" id="A0A151WVU3"/>
<dbReference type="PANTHER" id="PTHR31511:SF12">
    <property type="entry name" value="RHO TERMINATION FACTOR N-TERMINAL DOMAIN-CONTAINING PROTEIN"/>
    <property type="match status" value="1"/>
</dbReference>
<protein>
    <submittedName>
        <fullName evidence="1">Uncharacterized protein</fullName>
    </submittedName>
</protein>
<dbReference type="EMBL" id="KQ982700">
    <property type="protein sequence ID" value="KYQ51936.1"/>
    <property type="molecule type" value="Genomic_DNA"/>
</dbReference>
<dbReference type="PANTHER" id="PTHR31511">
    <property type="entry name" value="PROTEIN CBG23764"/>
    <property type="match status" value="1"/>
</dbReference>
<dbReference type="Proteomes" id="UP000075809">
    <property type="component" value="Unassembled WGS sequence"/>
</dbReference>
<accession>A0A151WVU3</accession>
<keyword evidence="2" id="KW-1185">Reference proteome</keyword>
<organism evidence="1 2">
    <name type="scientific">Mycetomoellerius zeteki</name>
    <dbReference type="NCBI Taxonomy" id="64791"/>
    <lineage>
        <taxon>Eukaryota</taxon>
        <taxon>Metazoa</taxon>
        <taxon>Ecdysozoa</taxon>
        <taxon>Arthropoda</taxon>
        <taxon>Hexapoda</taxon>
        <taxon>Insecta</taxon>
        <taxon>Pterygota</taxon>
        <taxon>Neoptera</taxon>
        <taxon>Endopterygota</taxon>
        <taxon>Hymenoptera</taxon>
        <taxon>Apocrita</taxon>
        <taxon>Aculeata</taxon>
        <taxon>Formicoidea</taxon>
        <taxon>Formicidae</taxon>
        <taxon>Myrmicinae</taxon>
        <taxon>Mycetomoellerius</taxon>
    </lineage>
</organism>
<evidence type="ECO:0000313" key="2">
    <source>
        <dbReference type="Proteomes" id="UP000075809"/>
    </source>
</evidence>
<name>A0A151WVU3_9HYME</name>